<name>A0A1I4RZR9_9RHOB</name>
<dbReference type="Pfam" id="PF00582">
    <property type="entry name" value="Usp"/>
    <property type="match status" value="2"/>
</dbReference>
<gene>
    <name evidence="5" type="ORF">SAMN04488042_10968</name>
</gene>
<dbReference type="Gene3D" id="3.40.50.620">
    <property type="entry name" value="HUPs"/>
    <property type="match status" value="2"/>
</dbReference>
<dbReference type="PANTHER" id="PTHR46268:SF27">
    <property type="entry name" value="UNIVERSAL STRESS PROTEIN RV2623"/>
    <property type="match status" value="1"/>
</dbReference>
<accession>A0A1I4RZR9</accession>
<evidence type="ECO:0000259" key="4">
    <source>
        <dbReference type="Pfam" id="PF00582"/>
    </source>
</evidence>
<organism evidence="5 6">
    <name type="scientific">Shimia aestuarii</name>
    <dbReference type="NCBI Taxonomy" id="254406"/>
    <lineage>
        <taxon>Bacteria</taxon>
        <taxon>Pseudomonadati</taxon>
        <taxon>Pseudomonadota</taxon>
        <taxon>Alphaproteobacteria</taxon>
        <taxon>Rhodobacterales</taxon>
        <taxon>Roseobacteraceae</taxon>
    </lineage>
</organism>
<dbReference type="Proteomes" id="UP000199144">
    <property type="component" value="Unassembled WGS sequence"/>
</dbReference>
<dbReference type="GO" id="GO:0005524">
    <property type="term" value="F:ATP binding"/>
    <property type="evidence" value="ECO:0007669"/>
    <property type="project" value="UniProtKB-KW"/>
</dbReference>
<protein>
    <submittedName>
        <fullName evidence="5">Nucleotide-binding universal stress protein, UspA family</fullName>
    </submittedName>
</protein>
<evidence type="ECO:0000313" key="5">
    <source>
        <dbReference type="EMBL" id="SFM57715.1"/>
    </source>
</evidence>
<sequence length="276" mass="29491">MKSIVVATDMSPRSDRALERALFLATQHGARLHVVSVVDDALPEDMVNQLRESVSERLEAYLSRQPGKALTTITVLAGDPVEQVNAFAIDKEADLVVMGLHRARRLFDQLRETTSERIAAASLAPVLIARNMVEGDYAAAVALVSFSDACAAALRAAASIAPKATMTSFHAMLVPFAGLTGESHVSEMAQAVRRETEAKRDAWLAKSAVPGAYAPPEIVTGSVTQALHDKIASITPDLLVLGTHTRGFALHRLGGFAADLLREPPTDLLLSPPSVR</sequence>
<dbReference type="RefSeq" id="WP_165610123.1">
    <property type="nucleotide sequence ID" value="NZ_FOTQ01000009.1"/>
</dbReference>
<keyword evidence="6" id="KW-1185">Reference proteome</keyword>
<keyword evidence="2" id="KW-0547">Nucleotide-binding</keyword>
<comment type="similarity">
    <text evidence="1">Belongs to the universal stress protein A family.</text>
</comment>
<dbReference type="InterPro" id="IPR014729">
    <property type="entry name" value="Rossmann-like_a/b/a_fold"/>
</dbReference>
<dbReference type="PANTHER" id="PTHR46268">
    <property type="entry name" value="STRESS RESPONSE PROTEIN NHAX"/>
    <property type="match status" value="1"/>
</dbReference>
<feature type="domain" description="UspA" evidence="4">
    <location>
        <begin position="143"/>
        <end position="270"/>
    </location>
</feature>
<evidence type="ECO:0000313" key="6">
    <source>
        <dbReference type="Proteomes" id="UP000199144"/>
    </source>
</evidence>
<dbReference type="CDD" id="cd00293">
    <property type="entry name" value="USP-like"/>
    <property type="match status" value="1"/>
</dbReference>
<keyword evidence="3" id="KW-0067">ATP-binding</keyword>
<reference evidence="5 6" key="1">
    <citation type="submission" date="2016-10" db="EMBL/GenBank/DDBJ databases">
        <authorList>
            <person name="de Groot N.N."/>
        </authorList>
    </citation>
    <scope>NUCLEOTIDE SEQUENCE [LARGE SCALE GENOMIC DNA]</scope>
    <source>
        <strain evidence="5 6">DSM 15283</strain>
    </source>
</reference>
<dbReference type="InterPro" id="IPR006016">
    <property type="entry name" value="UspA"/>
</dbReference>
<evidence type="ECO:0000256" key="2">
    <source>
        <dbReference type="ARBA" id="ARBA00022741"/>
    </source>
</evidence>
<dbReference type="PRINTS" id="PR01438">
    <property type="entry name" value="UNVRSLSTRESS"/>
</dbReference>
<evidence type="ECO:0000256" key="3">
    <source>
        <dbReference type="ARBA" id="ARBA00022840"/>
    </source>
</evidence>
<evidence type="ECO:0000256" key="1">
    <source>
        <dbReference type="ARBA" id="ARBA00008791"/>
    </source>
</evidence>
<dbReference type="SUPFAM" id="SSF52402">
    <property type="entry name" value="Adenine nucleotide alpha hydrolases-like"/>
    <property type="match status" value="2"/>
</dbReference>
<dbReference type="STRING" id="254406.SAMN04488042_10968"/>
<dbReference type="InterPro" id="IPR006015">
    <property type="entry name" value="Universal_stress_UspA"/>
</dbReference>
<dbReference type="EMBL" id="FOTQ01000009">
    <property type="protein sequence ID" value="SFM57715.1"/>
    <property type="molecule type" value="Genomic_DNA"/>
</dbReference>
<feature type="domain" description="UspA" evidence="4">
    <location>
        <begin position="1"/>
        <end position="130"/>
    </location>
</feature>
<dbReference type="AlphaFoldDB" id="A0A1I4RZR9"/>
<proteinExistence type="inferred from homology"/>